<keyword evidence="7" id="KW-0456">Lyase</keyword>
<evidence type="ECO:0000313" key="10">
    <source>
        <dbReference type="Proteomes" id="UP000515960"/>
    </source>
</evidence>
<keyword evidence="10" id="KW-1185">Reference proteome</keyword>
<protein>
    <recommendedName>
        <fullName evidence="8">Abasic site processing protein</fullName>
        <ecNumber evidence="8">3.4.-.-</ecNumber>
    </recommendedName>
</protein>
<dbReference type="GO" id="GO:0016829">
    <property type="term" value="F:lyase activity"/>
    <property type="evidence" value="ECO:0007669"/>
    <property type="project" value="UniProtKB-KW"/>
</dbReference>
<keyword evidence="3" id="KW-0227">DNA damage</keyword>
<comment type="similarity">
    <text evidence="1 8">Belongs to the SOS response-associated peptidase family.</text>
</comment>
<keyword evidence="5" id="KW-0190">Covalent protein-DNA linkage</keyword>
<dbReference type="AlphaFoldDB" id="A0A7G9B762"/>
<dbReference type="Pfam" id="PF02586">
    <property type="entry name" value="SRAP"/>
    <property type="match status" value="1"/>
</dbReference>
<evidence type="ECO:0000256" key="3">
    <source>
        <dbReference type="ARBA" id="ARBA00022763"/>
    </source>
</evidence>
<dbReference type="PANTHER" id="PTHR13604:SF0">
    <property type="entry name" value="ABASIC SITE PROCESSING PROTEIN HMCES"/>
    <property type="match status" value="1"/>
</dbReference>
<keyword evidence="6" id="KW-0238">DNA-binding</keyword>
<dbReference type="GO" id="GO:0006508">
    <property type="term" value="P:proteolysis"/>
    <property type="evidence" value="ECO:0007669"/>
    <property type="project" value="UniProtKB-KW"/>
</dbReference>
<dbReference type="Proteomes" id="UP000515960">
    <property type="component" value="Chromosome"/>
</dbReference>
<dbReference type="InterPro" id="IPR036590">
    <property type="entry name" value="SRAP-like"/>
</dbReference>
<dbReference type="InterPro" id="IPR003738">
    <property type="entry name" value="SRAP"/>
</dbReference>
<keyword evidence="2 8" id="KW-0645">Protease</keyword>
<reference evidence="9 10" key="1">
    <citation type="submission" date="2020-08" db="EMBL/GenBank/DDBJ databases">
        <authorList>
            <person name="Liu C."/>
            <person name="Sun Q."/>
        </authorList>
    </citation>
    <scope>NUCLEOTIDE SEQUENCE [LARGE SCALE GENOMIC DNA]</scope>
    <source>
        <strain evidence="9 10">NSJ-62</strain>
    </source>
</reference>
<proteinExistence type="inferred from homology"/>
<evidence type="ECO:0000256" key="4">
    <source>
        <dbReference type="ARBA" id="ARBA00022801"/>
    </source>
</evidence>
<sequence>MCGRYSLAPEESLEIAKIVQQVQDKIKVGEIFPTNAVPVLMEAGEELAPEVMSWGFPRFQGKSGSIINARSETALDRPMFRKSVLERRCVIPTTGFYEWGPGAGGKKRKYRFNLPGERALYLAGLWNEFAGERKCVILTTAANASMEGIHDRMPVILRREEAGPWAKEIMSATEILHRVQPLLEYREE</sequence>
<dbReference type="EC" id="3.4.-.-" evidence="8"/>
<organism evidence="9 10">
    <name type="scientific">Oscillibacter hominis</name>
    <dbReference type="NCBI Taxonomy" id="2763056"/>
    <lineage>
        <taxon>Bacteria</taxon>
        <taxon>Bacillati</taxon>
        <taxon>Bacillota</taxon>
        <taxon>Clostridia</taxon>
        <taxon>Eubacteriales</taxon>
        <taxon>Oscillospiraceae</taxon>
        <taxon>Oscillibacter</taxon>
    </lineage>
</organism>
<dbReference type="EMBL" id="CP060490">
    <property type="protein sequence ID" value="QNL45393.1"/>
    <property type="molecule type" value="Genomic_DNA"/>
</dbReference>
<evidence type="ECO:0000256" key="8">
    <source>
        <dbReference type="RuleBase" id="RU364100"/>
    </source>
</evidence>
<evidence type="ECO:0000256" key="6">
    <source>
        <dbReference type="ARBA" id="ARBA00023125"/>
    </source>
</evidence>
<dbReference type="GO" id="GO:0106300">
    <property type="term" value="P:protein-DNA covalent cross-linking repair"/>
    <property type="evidence" value="ECO:0007669"/>
    <property type="project" value="InterPro"/>
</dbReference>
<dbReference type="PANTHER" id="PTHR13604">
    <property type="entry name" value="DC12-RELATED"/>
    <property type="match status" value="1"/>
</dbReference>
<gene>
    <name evidence="9" type="ORF">H8790_05080</name>
</gene>
<evidence type="ECO:0000256" key="1">
    <source>
        <dbReference type="ARBA" id="ARBA00008136"/>
    </source>
</evidence>
<evidence type="ECO:0000313" key="9">
    <source>
        <dbReference type="EMBL" id="QNL45393.1"/>
    </source>
</evidence>
<dbReference type="GO" id="GO:0008233">
    <property type="term" value="F:peptidase activity"/>
    <property type="evidence" value="ECO:0007669"/>
    <property type="project" value="UniProtKB-KW"/>
</dbReference>
<name>A0A7G9B762_9FIRM</name>
<evidence type="ECO:0000256" key="7">
    <source>
        <dbReference type="ARBA" id="ARBA00023239"/>
    </source>
</evidence>
<dbReference type="RefSeq" id="WP_187333846.1">
    <property type="nucleotide sequence ID" value="NZ_CP060490.1"/>
</dbReference>
<dbReference type="Gene3D" id="3.90.1680.10">
    <property type="entry name" value="SOS response associated peptidase-like"/>
    <property type="match status" value="1"/>
</dbReference>
<accession>A0A7G9B762</accession>
<evidence type="ECO:0000256" key="5">
    <source>
        <dbReference type="ARBA" id="ARBA00023124"/>
    </source>
</evidence>
<dbReference type="SUPFAM" id="SSF143081">
    <property type="entry name" value="BB1717-like"/>
    <property type="match status" value="1"/>
</dbReference>
<evidence type="ECO:0000256" key="2">
    <source>
        <dbReference type="ARBA" id="ARBA00022670"/>
    </source>
</evidence>
<dbReference type="GO" id="GO:0003697">
    <property type="term" value="F:single-stranded DNA binding"/>
    <property type="evidence" value="ECO:0007669"/>
    <property type="project" value="InterPro"/>
</dbReference>
<dbReference type="KEGG" id="ohi:H8790_05080"/>
<keyword evidence="4 8" id="KW-0378">Hydrolase</keyword>